<proteinExistence type="predicted"/>
<gene>
    <name evidence="3" type="ORF">ACFO9K_05290</name>
</gene>
<dbReference type="EMBL" id="JBHSHT010000001">
    <property type="protein sequence ID" value="MFC4823668.1"/>
    <property type="molecule type" value="Genomic_DNA"/>
</dbReference>
<feature type="domain" description="Halobacterial output" evidence="2">
    <location>
        <begin position="29"/>
        <end position="101"/>
    </location>
</feature>
<feature type="region of interest" description="Disordered" evidence="1">
    <location>
        <begin position="1"/>
        <end position="20"/>
    </location>
</feature>
<dbReference type="AlphaFoldDB" id="A0ABD5PZ40"/>
<dbReference type="RefSeq" id="WP_254270254.1">
    <property type="nucleotide sequence ID" value="NZ_CP100401.1"/>
</dbReference>
<evidence type="ECO:0000256" key="1">
    <source>
        <dbReference type="SAM" id="MobiDB-lite"/>
    </source>
</evidence>
<dbReference type="Pfam" id="PF18545">
    <property type="entry name" value="HalOD1"/>
    <property type="match status" value="1"/>
</dbReference>
<reference evidence="3 4" key="1">
    <citation type="journal article" date="2019" name="Int. J. Syst. Evol. Microbiol.">
        <title>The Global Catalogue of Microorganisms (GCM) 10K type strain sequencing project: providing services to taxonomists for standard genome sequencing and annotation.</title>
        <authorList>
            <consortium name="The Broad Institute Genomics Platform"/>
            <consortium name="The Broad Institute Genome Sequencing Center for Infectious Disease"/>
            <person name="Wu L."/>
            <person name="Ma J."/>
        </authorList>
    </citation>
    <scope>NUCLEOTIDE SEQUENCE [LARGE SCALE GENOMIC DNA]</scope>
    <source>
        <strain evidence="3 4">XZYJ18</strain>
    </source>
</reference>
<dbReference type="Proteomes" id="UP001595945">
    <property type="component" value="Unassembled WGS sequence"/>
</dbReference>
<organism evidence="3 4">
    <name type="scientific">Halorussus aquaticus</name>
    <dbReference type="NCBI Taxonomy" id="2953748"/>
    <lineage>
        <taxon>Archaea</taxon>
        <taxon>Methanobacteriati</taxon>
        <taxon>Methanobacteriota</taxon>
        <taxon>Stenosarchaea group</taxon>
        <taxon>Halobacteria</taxon>
        <taxon>Halobacteriales</taxon>
        <taxon>Haladaptataceae</taxon>
        <taxon>Halorussus</taxon>
    </lineage>
</organism>
<sequence>MNPDTPSLTERAPSLDRDGRAAYRVPSTDWSVSTAVVEAVAEVADRDPLAENFVLYDAIDPDALDCIFADHGNEASRTSGRVVFDFQGCRVEVHADGDLVVFEPSDSEDVRRSSAQSV</sequence>
<name>A0ABD5PZ40_9EURY</name>
<evidence type="ECO:0000259" key="2">
    <source>
        <dbReference type="Pfam" id="PF18545"/>
    </source>
</evidence>
<protein>
    <submittedName>
        <fullName evidence="3">HalOD1 output domain-containing protein</fullName>
    </submittedName>
</protein>
<keyword evidence="4" id="KW-1185">Reference proteome</keyword>
<evidence type="ECO:0000313" key="3">
    <source>
        <dbReference type="EMBL" id="MFC4823668.1"/>
    </source>
</evidence>
<dbReference type="GeneID" id="73047302"/>
<comment type="caution">
    <text evidence="3">The sequence shown here is derived from an EMBL/GenBank/DDBJ whole genome shotgun (WGS) entry which is preliminary data.</text>
</comment>
<evidence type="ECO:0000313" key="4">
    <source>
        <dbReference type="Proteomes" id="UP001595945"/>
    </source>
</evidence>
<accession>A0ABD5PZ40</accession>
<dbReference type="InterPro" id="IPR040624">
    <property type="entry name" value="HalOD1"/>
</dbReference>